<evidence type="ECO:0000313" key="3">
    <source>
        <dbReference type="Proteomes" id="UP000825009"/>
    </source>
</evidence>
<dbReference type="RefSeq" id="WP_219002954.1">
    <property type="nucleotide sequence ID" value="NZ_CP079194.1"/>
</dbReference>
<dbReference type="EMBL" id="CP079194">
    <property type="protein sequence ID" value="QXT39942.1"/>
    <property type="molecule type" value="Genomic_DNA"/>
</dbReference>
<name>A0A8F6TVY9_9RHOB</name>
<dbReference type="KEGG" id="gce:KYE46_01375"/>
<dbReference type="Proteomes" id="UP000825009">
    <property type="component" value="Chromosome"/>
</dbReference>
<protein>
    <recommendedName>
        <fullName evidence="4">Secreted protein</fullName>
    </recommendedName>
</protein>
<evidence type="ECO:0000313" key="2">
    <source>
        <dbReference type="EMBL" id="QXT39942.1"/>
    </source>
</evidence>
<organism evidence="2 3">
    <name type="scientific">Gymnodinialimonas ceratoperidinii</name>
    <dbReference type="NCBI Taxonomy" id="2856823"/>
    <lineage>
        <taxon>Bacteria</taxon>
        <taxon>Pseudomonadati</taxon>
        <taxon>Pseudomonadota</taxon>
        <taxon>Alphaproteobacteria</taxon>
        <taxon>Rhodobacterales</taxon>
        <taxon>Paracoccaceae</taxon>
        <taxon>Gymnodinialimonas</taxon>
    </lineage>
</organism>
<gene>
    <name evidence="2" type="ORF">KYE46_01375</name>
</gene>
<evidence type="ECO:0008006" key="4">
    <source>
        <dbReference type="Google" id="ProtNLM"/>
    </source>
</evidence>
<feature type="chain" id="PRO_5034456001" description="Secreted protein" evidence="1">
    <location>
        <begin position="23"/>
        <end position="106"/>
    </location>
</feature>
<sequence length="106" mass="11564">MTRFKIIAAATATALMVAPTFAQTTNETAEEILNADADTPSEVREGEVLDGDVECMNPTVENENESEDMTLEEIDCVTEADTMPEEGEEIFEELEENEEEGVDGDG</sequence>
<evidence type="ECO:0000256" key="1">
    <source>
        <dbReference type="SAM" id="SignalP"/>
    </source>
</evidence>
<keyword evidence="3" id="KW-1185">Reference proteome</keyword>
<reference evidence="2 3" key="1">
    <citation type="submission" date="2021-07" db="EMBL/GenBank/DDBJ databases">
        <title>A novel Jannaschia species isolated from marine dinoflagellate Ceratoperidinium margalefii.</title>
        <authorList>
            <person name="Jiang Y."/>
            <person name="Li Z."/>
        </authorList>
    </citation>
    <scope>NUCLEOTIDE SEQUENCE [LARGE SCALE GENOMIC DNA]</scope>
    <source>
        <strain evidence="2 3">J12C1-MA-4</strain>
    </source>
</reference>
<accession>A0A8F6TVY9</accession>
<keyword evidence="1" id="KW-0732">Signal</keyword>
<dbReference type="AlphaFoldDB" id="A0A8F6TVY9"/>
<feature type="signal peptide" evidence="1">
    <location>
        <begin position="1"/>
        <end position="22"/>
    </location>
</feature>
<proteinExistence type="predicted"/>